<dbReference type="InterPro" id="IPR001607">
    <property type="entry name" value="Znf_UBP"/>
</dbReference>
<feature type="region of interest" description="Disordered" evidence="3">
    <location>
        <begin position="483"/>
        <end position="517"/>
    </location>
</feature>
<evidence type="ECO:0000259" key="4">
    <source>
        <dbReference type="PROSITE" id="PS50271"/>
    </source>
</evidence>
<dbReference type="SUPFAM" id="SSF57850">
    <property type="entry name" value="RING/U-box"/>
    <property type="match status" value="1"/>
</dbReference>
<keyword evidence="1" id="KW-0863">Zinc-finger</keyword>
<keyword evidence="2" id="KW-0175">Coiled coil</keyword>
<reference evidence="5 6" key="1">
    <citation type="submission" date="2019-01" db="EMBL/GenBank/DDBJ databases">
        <title>Sequencing of cultivated peanut Arachis hypogaea provides insights into genome evolution and oil improvement.</title>
        <authorList>
            <person name="Chen X."/>
        </authorList>
    </citation>
    <scope>NUCLEOTIDE SEQUENCE [LARGE SCALE GENOMIC DNA]</scope>
    <source>
        <strain evidence="6">cv. Fuhuasheng</strain>
        <tissue evidence="5">Leaves</tissue>
    </source>
</reference>
<name>A0A445ENQ8_ARAHY</name>
<dbReference type="Proteomes" id="UP000289738">
    <property type="component" value="Chromosome A01"/>
</dbReference>
<comment type="caution">
    <text evidence="5">The sequence shown here is derived from an EMBL/GenBank/DDBJ whole genome shotgun (WGS) entry which is preliminary data.</text>
</comment>
<accession>A0A445ENQ8</accession>
<feature type="compositionally biased region" description="Low complexity" evidence="3">
    <location>
        <begin position="499"/>
        <end position="511"/>
    </location>
</feature>
<feature type="coiled-coil region" evidence="2">
    <location>
        <begin position="431"/>
        <end position="470"/>
    </location>
</feature>
<dbReference type="EMBL" id="SDMP01000001">
    <property type="protein sequence ID" value="RYR77097.1"/>
    <property type="molecule type" value="Genomic_DNA"/>
</dbReference>
<dbReference type="InterPro" id="IPR013083">
    <property type="entry name" value="Znf_RING/FYVE/PHD"/>
</dbReference>
<proteinExistence type="predicted"/>
<dbReference type="PROSITE" id="PS50271">
    <property type="entry name" value="ZF_UBP"/>
    <property type="match status" value="1"/>
</dbReference>
<evidence type="ECO:0000313" key="6">
    <source>
        <dbReference type="Proteomes" id="UP000289738"/>
    </source>
</evidence>
<keyword evidence="1" id="KW-0479">Metal-binding</keyword>
<dbReference type="Pfam" id="PF02148">
    <property type="entry name" value="zf-UBP"/>
    <property type="match status" value="1"/>
</dbReference>
<feature type="region of interest" description="Disordered" evidence="3">
    <location>
        <begin position="27"/>
        <end position="51"/>
    </location>
</feature>
<evidence type="ECO:0000313" key="5">
    <source>
        <dbReference type="EMBL" id="RYR77097.1"/>
    </source>
</evidence>
<evidence type="ECO:0000256" key="3">
    <source>
        <dbReference type="SAM" id="MobiDB-lite"/>
    </source>
</evidence>
<sequence>MKELKLGEYLDENAALSGTVDFDEHLLPQHNTRTRKQEQWRKSGGAGAGGKALSTSWCSSTAISSPPILIPIPIPIPNEEPSSFFTSVFSFSSENPRIEETRGLMHLFPDQDPLSTLPFGRKPFVCVVGVPNYMTYATSTSSVVPSFTTSFRCALMGGTEDQYSILICFNDQGSTDSLFKHYNGRRFSSMEVEVCCVLFTLDVQYTGSVEHAQPSNATSTEQPTCPVCLESLDQDTPVEFSLLYVIIPFIVRAYQNRLILLVLCAAIANNKLKNPYVLFVGTLRTFGYVLYAGLLAVEGHAIMHSKETQHCYALDMETKHVWDFVGDNYVHRLIQSKTDRKLVELNTHCVHAENGCGSCSCEDNSMSEALLNSKVEVIINEYNELLATQLENQKSSFTVNRLRLHHVQHPRIAHFSMCLLKYFESLLQEVKEETERKISKAVQKAVSLKQQKIQAKIDRCNKEKKFLEELRYLMTCLDDAKPEQQQLPEHNEIKDGLLSASSKESSSTTNSQLGKNP</sequence>
<organism evidence="5 6">
    <name type="scientific">Arachis hypogaea</name>
    <name type="common">Peanut</name>
    <dbReference type="NCBI Taxonomy" id="3818"/>
    <lineage>
        <taxon>Eukaryota</taxon>
        <taxon>Viridiplantae</taxon>
        <taxon>Streptophyta</taxon>
        <taxon>Embryophyta</taxon>
        <taxon>Tracheophyta</taxon>
        <taxon>Spermatophyta</taxon>
        <taxon>Magnoliopsida</taxon>
        <taxon>eudicotyledons</taxon>
        <taxon>Gunneridae</taxon>
        <taxon>Pentapetalae</taxon>
        <taxon>rosids</taxon>
        <taxon>fabids</taxon>
        <taxon>Fabales</taxon>
        <taxon>Fabaceae</taxon>
        <taxon>Papilionoideae</taxon>
        <taxon>50 kb inversion clade</taxon>
        <taxon>dalbergioids sensu lato</taxon>
        <taxon>Dalbergieae</taxon>
        <taxon>Pterocarpus clade</taxon>
        <taxon>Arachis</taxon>
    </lineage>
</organism>
<keyword evidence="6" id="KW-1185">Reference proteome</keyword>
<dbReference type="PANTHER" id="PTHR24007:SF7">
    <property type="entry name" value="BRCA1-ASSOCIATED PROTEIN"/>
    <property type="match status" value="1"/>
</dbReference>
<dbReference type="GO" id="GO:0005737">
    <property type="term" value="C:cytoplasm"/>
    <property type="evidence" value="ECO:0007669"/>
    <property type="project" value="TreeGrafter"/>
</dbReference>
<dbReference type="GO" id="GO:0061630">
    <property type="term" value="F:ubiquitin protein ligase activity"/>
    <property type="evidence" value="ECO:0007669"/>
    <property type="project" value="TreeGrafter"/>
</dbReference>
<evidence type="ECO:0000256" key="1">
    <source>
        <dbReference type="PROSITE-ProRule" id="PRU00502"/>
    </source>
</evidence>
<dbReference type="AlphaFoldDB" id="A0A445ENQ8"/>
<evidence type="ECO:0000256" key="2">
    <source>
        <dbReference type="SAM" id="Coils"/>
    </source>
</evidence>
<dbReference type="InterPro" id="IPR011422">
    <property type="entry name" value="BRAP2/ETP1_RRM"/>
</dbReference>
<dbReference type="STRING" id="3818.A0A445ENQ8"/>
<dbReference type="GO" id="GO:0008270">
    <property type="term" value="F:zinc ion binding"/>
    <property type="evidence" value="ECO:0007669"/>
    <property type="project" value="UniProtKB-KW"/>
</dbReference>
<dbReference type="Gene3D" id="3.30.40.10">
    <property type="entry name" value="Zinc/RING finger domain, C3HC4 (zinc finger)"/>
    <property type="match status" value="1"/>
</dbReference>
<dbReference type="GO" id="GO:0007265">
    <property type="term" value="P:Ras protein signal transduction"/>
    <property type="evidence" value="ECO:0007669"/>
    <property type="project" value="TreeGrafter"/>
</dbReference>
<dbReference type="Pfam" id="PF07576">
    <property type="entry name" value="BRAP2"/>
    <property type="match status" value="1"/>
</dbReference>
<feature type="domain" description="UBP-type" evidence="4">
    <location>
        <begin position="223"/>
        <end position="349"/>
    </location>
</feature>
<gene>
    <name evidence="5" type="ORF">Ahy_A01g001569</name>
</gene>
<protein>
    <recommendedName>
        <fullName evidence="4">UBP-type domain-containing protein</fullName>
    </recommendedName>
</protein>
<dbReference type="GO" id="GO:0016567">
    <property type="term" value="P:protein ubiquitination"/>
    <property type="evidence" value="ECO:0007669"/>
    <property type="project" value="TreeGrafter"/>
</dbReference>
<dbReference type="PANTHER" id="PTHR24007">
    <property type="entry name" value="BRCA1-ASSOCIATED PROTEIN"/>
    <property type="match status" value="1"/>
</dbReference>
<keyword evidence="1" id="KW-0862">Zinc</keyword>